<keyword evidence="1" id="KW-0479">Metal-binding</keyword>
<feature type="binding site" evidence="1">
    <location>
        <position position="114"/>
    </location>
    <ligand>
        <name>Mn(2+)</name>
        <dbReference type="ChEBI" id="CHEBI:29035"/>
        <label>2</label>
    </ligand>
</feature>
<dbReference type="GO" id="GO:0046872">
    <property type="term" value="F:metal ion binding"/>
    <property type="evidence" value="ECO:0007669"/>
    <property type="project" value="UniProtKB-KW"/>
</dbReference>
<keyword evidence="4" id="KW-1185">Reference proteome</keyword>
<dbReference type="RefSeq" id="WP_073458840.1">
    <property type="nucleotide sequence ID" value="NZ_CALGVN010000050.1"/>
</dbReference>
<dbReference type="PIRSF" id="PIRSF005962">
    <property type="entry name" value="Pept_M20D_amidohydro"/>
    <property type="match status" value="1"/>
</dbReference>
<keyword evidence="1" id="KW-0464">Manganese</keyword>
<dbReference type="OrthoDB" id="9777385at2"/>
<dbReference type="InterPro" id="IPR036264">
    <property type="entry name" value="Bact_exopeptidase_dim_dom"/>
</dbReference>
<dbReference type="SUPFAM" id="SSF55031">
    <property type="entry name" value="Bacterial exopeptidase dimerisation domain"/>
    <property type="match status" value="1"/>
</dbReference>
<evidence type="ECO:0000259" key="2">
    <source>
        <dbReference type="Pfam" id="PF07687"/>
    </source>
</evidence>
<proteinExistence type="predicted"/>
<dbReference type="NCBIfam" id="TIGR01891">
    <property type="entry name" value="amidohydrolases"/>
    <property type="match status" value="1"/>
</dbReference>
<dbReference type="PANTHER" id="PTHR11014:SF63">
    <property type="entry name" value="METALLOPEPTIDASE, PUTATIVE (AFU_ORTHOLOGUE AFUA_6G09600)-RELATED"/>
    <property type="match status" value="1"/>
</dbReference>
<dbReference type="SUPFAM" id="SSF53187">
    <property type="entry name" value="Zn-dependent exopeptidases"/>
    <property type="match status" value="1"/>
</dbReference>
<feature type="binding site" evidence="1">
    <location>
        <position position="148"/>
    </location>
    <ligand>
        <name>Mn(2+)</name>
        <dbReference type="ChEBI" id="CHEBI:29035"/>
        <label>2</label>
    </ligand>
</feature>
<organism evidence="3 4">
    <name type="scientific">Pseudonocardia thermophila</name>
    <dbReference type="NCBI Taxonomy" id="1848"/>
    <lineage>
        <taxon>Bacteria</taxon>
        <taxon>Bacillati</taxon>
        <taxon>Actinomycetota</taxon>
        <taxon>Actinomycetes</taxon>
        <taxon>Pseudonocardiales</taxon>
        <taxon>Pseudonocardiaceae</taxon>
        <taxon>Pseudonocardia</taxon>
    </lineage>
</organism>
<comment type="cofactor">
    <cofactor evidence="1">
        <name>Mn(2+)</name>
        <dbReference type="ChEBI" id="CHEBI:29035"/>
    </cofactor>
    <text evidence="1">The Mn(2+) ion enhances activity.</text>
</comment>
<keyword evidence="3" id="KW-0378">Hydrolase</keyword>
<protein>
    <submittedName>
        <fullName evidence="3">Hippurate hydrolase</fullName>
    </submittedName>
</protein>
<evidence type="ECO:0000313" key="4">
    <source>
        <dbReference type="Proteomes" id="UP000184363"/>
    </source>
</evidence>
<dbReference type="STRING" id="1848.SAMN05443637_11715"/>
<dbReference type="Gene3D" id="3.30.70.360">
    <property type="match status" value="1"/>
</dbReference>
<evidence type="ECO:0000256" key="1">
    <source>
        <dbReference type="PIRSR" id="PIRSR005962-1"/>
    </source>
</evidence>
<dbReference type="AlphaFoldDB" id="A0A1M6XI55"/>
<dbReference type="Gene3D" id="3.40.630.10">
    <property type="entry name" value="Zn peptidases"/>
    <property type="match status" value="1"/>
</dbReference>
<feature type="binding site" evidence="1">
    <location>
        <position position="112"/>
    </location>
    <ligand>
        <name>Mn(2+)</name>
        <dbReference type="ChEBI" id="CHEBI:29035"/>
        <label>2</label>
    </ligand>
</feature>
<dbReference type="PANTHER" id="PTHR11014">
    <property type="entry name" value="PEPTIDASE M20 FAMILY MEMBER"/>
    <property type="match status" value="1"/>
</dbReference>
<dbReference type="Pfam" id="PF01546">
    <property type="entry name" value="Peptidase_M20"/>
    <property type="match status" value="1"/>
</dbReference>
<sequence>MPVEDGLRGLTAIMPSIEDLYRDLHANPELAYAEHRTAAIVAARLRGDGYTVTEGVGGTGVVGVLRNGDGPRVMLRADMDALPVAEKTGLAYASTVTATTESGEIVPVMHACGHDVHVSCLLGAANLLAGSRRSWSGTVVAVFQPAEEGRGGARRMLDDNLLDLTGLPSVVLGQHVFPYPAGTIGYRTGPFLAASDGYDIRLFGRGAHGSRPESGVDPVVLASAVVMRLQTIVAREVAANEQAVLTVGALHAGTAPNIIADHADLKLSVRTYDREVSARVLASVRRVVEAECAASGSPKPPEFVELFRFTPTINDPAATEIAMAALRAELGPESVREVPPMMGSEDFGEFGDAAGAPSVFWALGCVDPAEYAAAEAAGRLDELIPSNHSPLFAPVIQPTIGTGIRALVAAATAWLGHRR</sequence>
<feature type="binding site" evidence="1">
    <location>
        <position position="175"/>
    </location>
    <ligand>
        <name>Mn(2+)</name>
        <dbReference type="ChEBI" id="CHEBI:29035"/>
        <label>2</label>
    </ligand>
</feature>
<dbReference type="InterPro" id="IPR017439">
    <property type="entry name" value="Amidohydrolase"/>
</dbReference>
<reference evidence="3 4" key="1">
    <citation type="submission" date="2016-11" db="EMBL/GenBank/DDBJ databases">
        <authorList>
            <person name="Jaros S."/>
            <person name="Januszkiewicz K."/>
            <person name="Wedrychowicz H."/>
        </authorList>
    </citation>
    <scope>NUCLEOTIDE SEQUENCE [LARGE SCALE GENOMIC DNA]</scope>
    <source>
        <strain evidence="3 4">DSM 43832</strain>
    </source>
</reference>
<accession>A0A1M6XI55</accession>
<dbReference type="Pfam" id="PF07687">
    <property type="entry name" value="M20_dimer"/>
    <property type="match status" value="1"/>
</dbReference>
<evidence type="ECO:0000313" key="3">
    <source>
        <dbReference type="EMBL" id="SHL05606.1"/>
    </source>
</evidence>
<gene>
    <name evidence="3" type="ORF">SAMN05443637_11715</name>
</gene>
<dbReference type="Proteomes" id="UP000184363">
    <property type="component" value="Unassembled WGS sequence"/>
</dbReference>
<dbReference type="EMBL" id="FRAP01000017">
    <property type="protein sequence ID" value="SHL05606.1"/>
    <property type="molecule type" value="Genomic_DNA"/>
</dbReference>
<dbReference type="InterPro" id="IPR002933">
    <property type="entry name" value="Peptidase_M20"/>
</dbReference>
<dbReference type="InterPro" id="IPR011650">
    <property type="entry name" value="Peptidase_M20_dimer"/>
</dbReference>
<feature type="domain" description="Peptidase M20 dimerisation" evidence="2">
    <location>
        <begin position="197"/>
        <end position="292"/>
    </location>
</feature>
<name>A0A1M6XI55_PSETH</name>
<dbReference type="GO" id="GO:0016787">
    <property type="term" value="F:hydrolase activity"/>
    <property type="evidence" value="ECO:0007669"/>
    <property type="project" value="UniProtKB-KW"/>
</dbReference>